<name>A0ABN0BI42_BACFG</name>
<feature type="region of interest" description="Disordered" evidence="1">
    <location>
        <begin position="379"/>
        <end position="418"/>
    </location>
</feature>
<dbReference type="NCBIfam" id="NF041325">
    <property type="entry name" value="Bacteroid_MobB"/>
    <property type="match status" value="1"/>
</dbReference>
<feature type="domain" description="MobA/VirD2-like nuclease" evidence="2">
    <location>
        <begin position="47"/>
        <end position="161"/>
    </location>
</feature>
<evidence type="ECO:0000256" key="1">
    <source>
        <dbReference type="SAM" id="MobiDB-lite"/>
    </source>
</evidence>
<organism evidence="3 4">
    <name type="scientific">Bacteroides fragilis 3_1_12</name>
    <dbReference type="NCBI Taxonomy" id="457424"/>
    <lineage>
        <taxon>Bacteria</taxon>
        <taxon>Pseudomonadati</taxon>
        <taxon>Bacteroidota</taxon>
        <taxon>Bacteroidia</taxon>
        <taxon>Bacteroidales</taxon>
        <taxon>Bacteroidaceae</taxon>
        <taxon>Bacteroides</taxon>
    </lineage>
</organism>
<reference evidence="3 4" key="1">
    <citation type="submission" date="2008-12" db="EMBL/GenBank/DDBJ databases">
        <title>Annotation of Bacteroides fragilis strain 3_1_12.</title>
        <authorList>
            <consortium name="The Broad Institute Genome Sequencing Platform"/>
            <person name="Ward D."/>
            <person name="Young S.K."/>
            <person name="Kodira C.D."/>
            <person name="Zeng Q."/>
            <person name="Koehrsen M."/>
            <person name="Alvarado L."/>
            <person name="Berlin A."/>
            <person name="Borenstein D."/>
            <person name="Chen Z."/>
            <person name="Engels R."/>
            <person name="Freedman E."/>
            <person name="Gellesch M."/>
            <person name="Goldberg J."/>
            <person name="Griggs A."/>
            <person name="Gujja S."/>
            <person name="Heiman D."/>
            <person name="Hepburn T."/>
            <person name="Howarth C."/>
            <person name="Jen D."/>
            <person name="Larson L."/>
            <person name="Lewis B."/>
            <person name="Mehta T."/>
            <person name="Park D."/>
            <person name="Pearson M."/>
            <person name="Roberts A."/>
            <person name="Saif S."/>
            <person name="Shea T."/>
            <person name="Shenoy N."/>
            <person name="Sisk P."/>
            <person name="Stolte C."/>
            <person name="Sykes S."/>
            <person name="Walk T."/>
            <person name="White J."/>
            <person name="Yandava C."/>
            <person name="Allen-Vercoe E."/>
            <person name="Strauss J."/>
            <person name="Ambrose C."/>
            <person name="Lander E."/>
            <person name="Nusbaum C."/>
            <person name="Galagan J."/>
            <person name="Birren B."/>
        </authorList>
    </citation>
    <scope>NUCLEOTIDE SEQUENCE [LARGE SCALE GENOMIC DNA]</scope>
    <source>
        <strain evidence="3 4">3_1_12</strain>
    </source>
</reference>
<dbReference type="EMBL" id="EQ973213">
    <property type="protein sequence ID" value="EFR52610.1"/>
    <property type="molecule type" value="Genomic_DNA"/>
</dbReference>
<gene>
    <name evidence="3" type="ORF">BFAG_01305</name>
</gene>
<accession>A0ABN0BI42</accession>
<keyword evidence="4" id="KW-1185">Reference proteome</keyword>
<dbReference type="Pfam" id="PF03432">
    <property type="entry name" value="Relaxase"/>
    <property type="match status" value="1"/>
</dbReference>
<evidence type="ECO:0000259" key="2">
    <source>
        <dbReference type="Pfam" id="PF03432"/>
    </source>
</evidence>
<sequence>MSNFPKNSPHMVARISVGKNLYGALSYNQNKVDEGGAKVLSAHLLRYPEDGRFRPDESVRQFLEWMPNHYRTEKPVIHISLNPHPDDVLTDSQLAEIGREYMQRLGYGNQPYLVFKHEDIGRHHIHIVSLRVDSEGRKVSDKFEYRRSKEITELLEQKYGLHPAEGQKKGEEWQLKPVDVAKGDIKRQIARTVKPLIQLYRFRTMGELRALLSLYNIGVEEVKGEIGGRTYHGILYTALDGNGETAATPIKSSQLGRMTGAQQLDKKMQESAAKIKSDPCRERLRPLVADALRQSVDERDFRDRLAKEQIDLVLRRNETGRIYGVTFIDHRSRTVLNGSRLGKEFSANMLNGHFQEQPPNSLSPLLPPVPSAVASGNGEKIPGGLLSDMEPELNYVPRHPRLLKPDKKKRRRRYGRQD</sequence>
<feature type="compositionally biased region" description="Basic residues" evidence="1">
    <location>
        <begin position="398"/>
        <end position="418"/>
    </location>
</feature>
<evidence type="ECO:0000313" key="3">
    <source>
        <dbReference type="EMBL" id="EFR52610.1"/>
    </source>
</evidence>
<proteinExistence type="predicted"/>
<protein>
    <submittedName>
        <fullName evidence="3">Relaxase/mobilization nuclease domain protein</fullName>
    </submittedName>
</protein>
<dbReference type="Proteomes" id="UP000005101">
    <property type="component" value="Unassembled WGS sequence"/>
</dbReference>
<evidence type="ECO:0000313" key="4">
    <source>
        <dbReference type="Proteomes" id="UP000005101"/>
    </source>
</evidence>
<dbReference type="InterPro" id="IPR005094">
    <property type="entry name" value="Endonuclease_MobA/VirD2"/>
</dbReference>